<dbReference type="STRING" id="391595.RLO149_c007200"/>
<gene>
    <name evidence="3" type="ordered locus">RLO149_c007200</name>
</gene>
<evidence type="ECO:0000313" key="3">
    <source>
        <dbReference type="EMBL" id="AEI92747.1"/>
    </source>
</evidence>
<name>F7ZKT1_ROSLO</name>
<feature type="transmembrane region" description="Helical" evidence="2">
    <location>
        <begin position="54"/>
        <end position="72"/>
    </location>
</feature>
<feature type="transmembrane region" description="Helical" evidence="2">
    <location>
        <begin position="6"/>
        <end position="21"/>
    </location>
</feature>
<feature type="compositionally biased region" description="Acidic residues" evidence="1">
    <location>
        <begin position="618"/>
        <end position="627"/>
    </location>
</feature>
<feature type="transmembrane region" description="Helical" evidence="2">
    <location>
        <begin position="117"/>
        <end position="135"/>
    </location>
</feature>
<sequence>MNWLIYIGVVCFGAIALLIEARRNYRESLTQTPFQRHPILQDARVSDLCTQKDGFFGFIVYSMLYLVSYAIILSSAELYELIRNANVAKFEVGATASFDPFGNDILNLEGTVYAKPIFVSAFLIAIMSVGVMRPIENMVRSAAHRIAGIPRGVYRVIDALQTQETTRICKTRKPGALTAHFRKELTKAIEAEDEEGAEDQDARLAPDLAGRREEIDKALTIIDALSLAVTPSKRAQYFPVAELEELTKMSRQLECELTELSDLLLGYDPKTTDGLVTLHRTALRVAENTKALFAVHYIRNNQSVKNLDPATPLAKIVHVIDRNYVPEKNSFALSAFFSCFASVVAVFMIYAFWHQGMVDRDFTWADDQIETSIAMFNANPPRQFEQAAPLTLAGCVVPRPSDACLSVIEAGKVAYKYEIRPDLLVQAAWDTFQMALVTLAAAGAVIFGRDVRMEQESWKPGWSMHRIPFLRLLGLCVVPAVLAFILAIAGSLLELAFDSNFQVTQSQIIRQIDDAFIYYAMMPLVGLSVGFGVLVILDKHDDFSRLRTIVMLAVPCAIFVGFLMAAVVFFSYKFDDFPLFEGNQWITYKKRDWLIQAFLPMLFLILFAFFIELTEDRSEDEEGEETVAEPNKPTGWLRKLVEGQSTAKPQGLPGKKDVA</sequence>
<accession>F7ZKT1</accession>
<feature type="region of interest" description="Disordered" evidence="1">
    <location>
        <begin position="618"/>
        <end position="659"/>
    </location>
</feature>
<feature type="transmembrane region" description="Helical" evidence="2">
    <location>
        <begin position="593"/>
        <end position="611"/>
    </location>
</feature>
<feature type="transmembrane region" description="Helical" evidence="2">
    <location>
        <begin position="549"/>
        <end position="573"/>
    </location>
</feature>
<feature type="transmembrane region" description="Helical" evidence="2">
    <location>
        <begin position="469"/>
        <end position="496"/>
    </location>
</feature>
<feature type="transmembrane region" description="Helical" evidence="2">
    <location>
        <begin position="516"/>
        <end position="537"/>
    </location>
</feature>
<keyword evidence="2" id="KW-1133">Transmembrane helix</keyword>
<protein>
    <submittedName>
        <fullName evidence="3">Uncharacterized protein</fullName>
    </submittedName>
</protein>
<dbReference type="AlphaFoldDB" id="F7ZKT1"/>
<proteinExistence type="predicted"/>
<evidence type="ECO:0000313" key="4">
    <source>
        <dbReference type="Proteomes" id="UP000001353"/>
    </source>
</evidence>
<dbReference type="HOGENOM" id="CLU_416115_0_0_5"/>
<dbReference type="EMBL" id="CP002623">
    <property type="protein sequence ID" value="AEI92747.1"/>
    <property type="molecule type" value="Genomic_DNA"/>
</dbReference>
<dbReference type="eggNOG" id="ENOG5031A4Z">
    <property type="taxonomic scope" value="Bacteria"/>
</dbReference>
<evidence type="ECO:0000256" key="1">
    <source>
        <dbReference type="SAM" id="MobiDB-lite"/>
    </source>
</evidence>
<keyword evidence="2" id="KW-0812">Transmembrane</keyword>
<dbReference type="RefSeq" id="WP_013960687.1">
    <property type="nucleotide sequence ID" value="NC_015730.1"/>
</dbReference>
<feature type="transmembrane region" description="Helical" evidence="2">
    <location>
        <begin position="431"/>
        <end position="448"/>
    </location>
</feature>
<dbReference type="KEGG" id="rli:RLO149_c007200"/>
<feature type="transmembrane region" description="Helical" evidence="2">
    <location>
        <begin position="331"/>
        <end position="353"/>
    </location>
</feature>
<reference evidence="3 4" key="1">
    <citation type="journal article" date="2011" name="BMC Genomics">
        <title>Comparative genome analysis and genome-guided physiological analysis of Roseobacter litoralis.</title>
        <authorList>
            <person name="Kalhoefer D."/>
            <person name="Thole S."/>
            <person name="Voget S."/>
            <person name="Lehmann R."/>
            <person name="Liesegang H."/>
            <person name="Wollher A."/>
            <person name="Daniel R."/>
            <person name="Simon M."/>
            <person name="Brinkhoff T."/>
        </authorList>
    </citation>
    <scope>NUCLEOTIDE SEQUENCE [LARGE SCALE GENOMIC DNA]</scope>
    <source>
        <strain evidence="4">ATCC 49566 / DSM 6996 / JCM 21268 / NBRC 15278 / OCh 149</strain>
    </source>
</reference>
<dbReference type="Proteomes" id="UP000001353">
    <property type="component" value="Chromosome"/>
</dbReference>
<evidence type="ECO:0000256" key="2">
    <source>
        <dbReference type="SAM" id="Phobius"/>
    </source>
</evidence>
<keyword evidence="4" id="KW-1185">Reference proteome</keyword>
<keyword evidence="2" id="KW-0472">Membrane</keyword>
<organism evidence="3 4">
    <name type="scientific">Roseobacter litoralis (strain ATCC 49566 / DSM 6996 / JCM 21268 / NBRC 15278 / OCh 149)</name>
    <dbReference type="NCBI Taxonomy" id="391595"/>
    <lineage>
        <taxon>Bacteria</taxon>
        <taxon>Pseudomonadati</taxon>
        <taxon>Pseudomonadota</taxon>
        <taxon>Alphaproteobacteria</taxon>
        <taxon>Rhodobacterales</taxon>
        <taxon>Roseobacteraceae</taxon>
        <taxon>Roseobacter</taxon>
    </lineage>
</organism>
<dbReference type="OrthoDB" id="7857051at2"/>